<proteinExistence type="predicted"/>
<dbReference type="STRING" id="1082931.KKY_1189"/>
<dbReference type="AlphaFoldDB" id="G4R6M3"/>
<dbReference type="HOGENOM" id="CLU_711420_0_0_5"/>
<keyword evidence="3" id="KW-1185">Reference proteome</keyword>
<accession>G4R6M3</accession>
<dbReference type="Proteomes" id="UP000008850">
    <property type="component" value="Chromosome"/>
</dbReference>
<evidence type="ECO:0000313" key="3">
    <source>
        <dbReference type="Proteomes" id="UP000008850"/>
    </source>
</evidence>
<evidence type="ECO:0008006" key="4">
    <source>
        <dbReference type="Google" id="ProtNLM"/>
    </source>
</evidence>
<evidence type="ECO:0000313" key="2">
    <source>
        <dbReference type="EMBL" id="AEQ51219.1"/>
    </source>
</evidence>
<gene>
    <name evidence="2" type="ordered locus">KKY_1189</name>
</gene>
<dbReference type="EMBL" id="CP003075">
    <property type="protein sequence ID" value="AEQ51219.1"/>
    <property type="molecule type" value="Genomic_DNA"/>
</dbReference>
<protein>
    <recommendedName>
        <fullName evidence="4">Porin</fullName>
    </recommendedName>
</protein>
<feature type="signal peptide" evidence="1">
    <location>
        <begin position="1"/>
        <end position="22"/>
    </location>
</feature>
<reference evidence="2 3" key="1">
    <citation type="journal article" date="2012" name="J. Bacteriol.">
        <title>Complete genome sequence of Pelagibacterium halotolerans B2T.</title>
        <authorList>
            <person name="Huo Y.Y."/>
            <person name="Cheng H."/>
            <person name="Han X.F."/>
            <person name="Jiang X.W."/>
            <person name="Sun C."/>
            <person name="Zhang X.Q."/>
            <person name="Zhu X.F."/>
            <person name="Liu Y.F."/>
            <person name="Li P.F."/>
            <person name="Ni P.X."/>
            <person name="Wu M."/>
        </authorList>
    </citation>
    <scope>NUCLEOTIDE SEQUENCE [LARGE SCALE GENOMIC DNA]</scope>
    <source>
        <strain evidence="3">DSM 22347 / JCM 15775 / CGMCC 1.7692 / B2</strain>
    </source>
</reference>
<dbReference type="RefSeq" id="WP_014130368.1">
    <property type="nucleotide sequence ID" value="NC_016078.1"/>
</dbReference>
<keyword evidence="1" id="KW-0732">Signal</keyword>
<dbReference type="KEGG" id="phl:KKY_1189"/>
<sequence length="405" mass="42916">MKLALTVTTSLTALAIATSAFASDVTAQTVALDTCNVLGVSGLTLSSDDTCLSISGIVEYAFEYEIDGATGVGTPSSEVDWELQFEAITQSDIGAASAVLVFTPEDPAVVGGPIIVDEAYVTIGDTTVLTAGLAPTMMPQVGRDQYILSNLSVSRPGGHVIQLESLIAEGLVAGIALEDLEDDGTLAGFIEYEGDSIEATAGGLVYNIYDIIDLGAAAEWALYADLLIEYDTTEFFAAFVAENDELEFVSSVGVELDDLLLKSAYGFAYDWPTNVFEHAFGIGFEKGPIDFEIEFITLDFADLGINVDVAYELNADMEAELELAFEDVTTHADIEGTLTLTTELTETLELETWAGLEYVAATTTTLFGGGTEITYEPGGGFETSASLEGWSNGDLIVGFSAEKEF</sequence>
<feature type="chain" id="PRO_5003467444" description="Porin" evidence="1">
    <location>
        <begin position="23"/>
        <end position="405"/>
    </location>
</feature>
<organism evidence="2 3">
    <name type="scientific">Pelagibacterium halotolerans (strain DSM 22347 / JCM 15775 / CGMCC 1.7692 / B2)</name>
    <dbReference type="NCBI Taxonomy" id="1082931"/>
    <lineage>
        <taxon>Bacteria</taxon>
        <taxon>Pseudomonadati</taxon>
        <taxon>Pseudomonadota</taxon>
        <taxon>Alphaproteobacteria</taxon>
        <taxon>Hyphomicrobiales</taxon>
        <taxon>Devosiaceae</taxon>
        <taxon>Pelagibacterium</taxon>
    </lineage>
</organism>
<evidence type="ECO:0000256" key="1">
    <source>
        <dbReference type="SAM" id="SignalP"/>
    </source>
</evidence>
<name>G4R6M3_PELHB</name>